<accession>A0AAW1P9A5</accession>
<protein>
    <recommendedName>
        <fullName evidence="2">WW domain-containing protein</fullName>
    </recommendedName>
</protein>
<feature type="region of interest" description="Disordered" evidence="1">
    <location>
        <begin position="45"/>
        <end position="142"/>
    </location>
</feature>
<keyword evidence="4" id="KW-1185">Reference proteome</keyword>
<dbReference type="PANTHER" id="PTHR47852">
    <property type="entry name" value="OS06G0298400 PROTEIN"/>
    <property type="match status" value="1"/>
</dbReference>
<feature type="region of interest" description="Disordered" evidence="1">
    <location>
        <begin position="322"/>
        <end position="348"/>
    </location>
</feature>
<proteinExistence type="predicted"/>
<reference evidence="3 4" key="1">
    <citation type="journal article" date="2024" name="Nat. Commun.">
        <title>Phylogenomics reveals the evolutionary origins of lichenization in chlorophyte algae.</title>
        <authorList>
            <person name="Puginier C."/>
            <person name="Libourel C."/>
            <person name="Otte J."/>
            <person name="Skaloud P."/>
            <person name="Haon M."/>
            <person name="Grisel S."/>
            <person name="Petersen M."/>
            <person name="Berrin J.G."/>
            <person name="Delaux P.M."/>
            <person name="Dal Grande F."/>
            <person name="Keller J."/>
        </authorList>
    </citation>
    <scope>NUCLEOTIDE SEQUENCE [LARGE SCALE GENOMIC DNA]</scope>
    <source>
        <strain evidence="3 4">SAG 2036</strain>
    </source>
</reference>
<dbReference type="SUPFAM" id="SSF51045">
    <property type="entry name" value="WW domain"/>
    <property type="match status" value="1"/>
</dbReference>
<feature type="region of interest" description="Disordered" evidence="1">
    <location>
        <begin position="160"/>
        <end position="260"/>
    </location>
</feature>
<dbReference type="AlphaFoldDB" id="A0AAW1P9A5"/>
<dbReference type="InterPro" id="IPR036020">
    <property type="entry name" value="WW_dom_sf"/>
</dbReference>
<feature type="compositionally biased region" description="Polar residues" evidence="1">
    <location>
        <begin position="73"/>
        <end position="88"/>
    </location>
</feature>
<feature type="compositionally biased region" description="Low complexity" evidence="1">
    <location>
        <begin position="193"/>
        <end position="205"/>
    </location>
</feature>
<feature type="region of interest" description="Disordered" evidence="1">
    <location>
        <begin position="1"/>
        <end position="22"/>
    </location>
</feature>
<evidence type="ECO:0000313" key="4">
    <source>
        <dbReference type="Proteomes" id="UP001465755"/>
    </source>
</evidence>
<feature type="compositionally biased region" description="Low complexity" evidence="1">
    <location>
        <begin position="111"/>
        <end position="122"/>
    </location>
</feature>
<dbReference type="CDD" id="cd00201">
    <property type="entry name" value="WW"/>
    <property type="match status" value="1"/>
</dbReference>
<dbReference type="PANTHER" id="PTHR47852:SF2">
    <property type="entry name" value="WW DOMAIN-CONTAINING PROTEIN"/>
    <property type="match status" value="1"/>
</dbReference>
<dbReference type="EMBL" id="JALJOQ010000037">
    <property type="protein sequence ID" value="KAK9806530.1"/>
    <property type="molecule type" value="Genomic_DNA"/>
</dbReference>
<dbReference type="Pfam" id="PF00397">
    <property type="entry name" value="WW"/>
    <property type="match status" value="1"/>
</dbReference>
<organism evidence="3 4">
    <name type="scientific">Symbiochloris irregularis</name>
    <dbReference type="NCBI Taxonomy" id="706552"/>
    <lineage>
        <taxon>Eukaryota</taxon>
        <taxon>Viridiplantae</taxon>
        <taxon>Chlorophyta</taxon>
        <taxon>core chlorophytes</taxon>
        <taxon>Trebouxiophyceae</taxon>
        <taxon>Trebouxiales</taxon>
        <taxon>Trebouxiaceae</taxon>
        <taxon>Symbiochloris</taxon>
    </lineage>
</organism>
<gene>
    <name evidence="3" type="ORF">WJX73_007844</name>
</gene>
<evidence type="ECO:0000256" key="1">
    <source>
        <dbReference type="SAM" id="MobiDB-lite"/>
    </source>
</evidence>
<sequence length="403" mass="42773">MPARRHRLQLAETKGEDDAEDPVAAAIAAKRQREENLVRAAAAAAARNADADITTLFRESKGPSAHSRLPATSPESDSSRGVSQTNPLATLLGYSHDSDDAAQQASEPGVAPHSAPHTSSAAVKVAPPGGIPAAEQLSPSVPDVMDAEVASFLGELEASGLLTDADEPPNDNHAGVAAPVNARREYFAQPVRSSTPPITSYSSTSGHSAVDANLHTEPQALSQPQHKAERAPEPVRPSAKRRKTSKVPKGASALIDKWQSVRKDIAVDEDEEGAPVSAEALERERVRKAAQWKEQQLAQGVTAEDNPNLQPLTGDWREKVRAAKVQSKSKPGQHETKQEPKSKAAAAATKAPLVAAAAPDGRPDLAALTLGLPEGWRAMWDKHSNDVYYGNLSTKETTWARPS</sequence>
<dbReference type="Gene3D" id="2.20.70.10">
    <property type="match status" value="1"/>
</dbReference>
<dbReference type="Proteomes" id="UP001465755">
    <property type="component" value="Unassembled WGS sequence"/>
</dbReference>
<feature type="compositionally biased region" description="Basic and acidic residues" evidence="1">
    <location>
        <begin position="332"/>
        <end position="342"/>
    </location>
</feature>
<dbReference type="PROSITE" id="PS50020">
    <property type="entry name" value="WW_DOMAIN_2"/>
    <property type="match status" value="1"/>
</dbReference>
<evidence type="ECO:0000313" key="3">
    <source>
        <dbReference type="EMBL" id="KAK9806530.1"/>
    </source>
</evidence>
<comment type="caution">
    <text evidence="3">The sequence shown here is derived from an EMBL/GenBank/DDBJ whole genome shotgun (WGS) entry which is preliminary data.</text>
</comment>
<feature type="domain" description="WW" evidence="2">
    <location>
        <begin position="370"/>
        <end position="403"/>
    </location>
</feature>
<name>A0AAW1P9A5_9CHLO</name>
<dbReference type="PROSITE" id="PS01159">
    <property type="entry name" value="WW_DOMAIN_1"/>
    <property type="match status" value="1"/>
</dbReference>
<evidence type="ECO:0000259" key="2">
    <source>
        <dbReference type="PROSITE" id="PS50020"/>
    </source>
</evidence>
<dbReference type="InterPro" id="IPR001202">
    <property type="entry name" value="WW_dom"/>
</dbReference>